<dbReference type="InterPro" id="IPR010099">
    <property type="entry name" value="SDR39U1"/>
</dbReference>
<dbReference type="NCBIfam" id="TIGR01777">
    <property type="entry name" value="yfcH"/>
    <property type="match status" value="1"/>
</dbReference>
<accession>A0A238W6X8</accession>
<dbReference type="SUPFAM" id="SSF51735">
    <property type="entry name" value="NAD(P)-binding Rossmann-fold domains"/>
    <property type="match status" value="1"/>
</dbReference>
<proteinExistence type="inferred from homology"/>
<evidence type="ECO:0000259" key="2">
    <source>
        <dbReference type="Pfam" id="PF01370"/>
    </source>
</evidence>
<name>A0A238W6X8_9BACT</name>
<gene>
    <name evidence="4" type="ORF">SAMN06269173_102291</name>
</gene>
<dbReference type="Pfam" id="PF08338">
    <property type="entry name" value="DUF1731"/>
    <property type="match status" value="1"/>
</dbReference>
<evidence type="ECO:0008006" key="6">
    <source>
        <dbReference type="Google" id="ProtNLM"/>
    </source>
</evidence>
<organism evidence="4 5">
    <name type="scientific">Hymenobacter mucosus</name>
    <dbReference type="NCBI Taxonomy" id="1411120"/>
    <lineage>
        <taxon>Bacteria</taxon>
        <taxon>Pseudomonadati</taxon>
        <taxon>Bacteroidota</taxon>
        <taxon>Cytophagia</taxon>
        <taxon>Cytophagales</taxon>
        <taxon>Hymenobacteraceae</taxon>
        <taxon>Hymenobacter</taxon>
    </lineage>
</organism>
<reference evidence="5" key="1">
    <citation type="submission" date="2017-06" db="EMBL/GenBank/DDBJ databases">
        <authorList>
            <person name="Varghese N."/>
            <person name="Submissions S."/>
        </authorList>
    </citation>
    <scope>NUCLEOTIDE SEQUENCE [LARGE SCALE GENOMIC DNA]</scope>
    <source>
        <strain evidence="5">DSM 28041</strain>
    </source>
</reference>
<feature type="domain" description="NAD-dependent epimerase/dehydratase" evidence="2">
    <location>
        <begin position="7"/>
        <end position="224"/>
    </location>
</feature>
<dbReference type="RefSeq" id="WP_089331945.1">
    <property type="nucleotide sequence ID" value="NZ_FZNS01000002.1"/>
</dbReference>
<dbReference type="Proteomes" id="UP000198310">
    <property type="component" value="Unassembled WGS sequence"/>
</dbReference>
<dbReference type="PANTHER" id="PTHR11092:SF0">
    <property type="entry name" value="EPIMERASE FAMILY PROTEIN SDR39U1"/>
    <property type="match status" value="1"/>
</dbReference>
<feature type="domain" description="DUF1731" evidence="3">
    <location>
        <begin position="252"/>
        <end position="300"/>
    </location>
</feature>
<dbReference type="Gene3D" id="3.40.50.720">
    <property type="entry name" value="NAD(P)-binding Rossmann-like Domain"/>
    <property type="match status" value="1"/>
</dbReference>
<dbReference type="AlphaFoldDB" id="A0A238W6X8"/>
<dbReference type="InterPro" id="IPR013549">
    <property type="entry name" value="DUF1731"/>
</dbReference>
<sequence length="305" mass="33591">MARPKMILAGGSGFLGRHLTRHFTQLGYHVVLLSRRNTPSTVQWDGCTLGPWAAELEGAAVLLNMAGRSVDCRYTARNRAAITQSRIESTRVLGEAVAACQNPPAVWINSSTATIYEDTTGDAPVNTEATGRIGRNFSEMVAQQWEAMFWLTPTPSTRRIVVRTAIVLGADGGALPVMARLAKFGLSTPQSTGQQWVSWLHVQDFCRAIEFLIGRPVLEGTFNVCSPHPILNQELTSLLDTHYRPKWHIPQPKWLLEVGAFLLGTETELVLKSRKVVPRRLQDAGFQFRYPTCAGALADLLAQVA</sequence>
<dbReference type="InterPro" id="IPR036291">
    <property type="entry name" value="NAD(P)-bd_dom_sf"/>
</dbReference>
<comment type="similarity">
    <text evidence="1">Belongs to the NAD(P)-dependent epimerase/dehydratase family. SDR39U1 subfamily.</text>
</comment>
<evidence type="ECO:0000256" key="1">
    <source>
        <dbReference type="ARBA" id="ARBA00009353"/>
    </source>
</evidence>
<evidence type="ECO:0000313" key="5">
    <source>
        <dbReference type="Proteomes" id="UP000198310"/>
    </source>
</evidence>
<evidence type="ECO:0000313" key="4">
    <source>
        <dbReference type="EMBL" id="SNR42345.1"/>
    </source>
</evidence>
<evidence type="ECO:0000259" key="3">
    <source>
        <dbReference type="Pfam" id="PF08338"/>
    </source>
</evidence>
<keyword evidence="5" id="KW-1185">Reference proteome</keyword>
<dbReference type="Pfam" id="PF01370">
    <property type="entry name" value="Epimerase"/>
    <property type="match status" value="1"/>
</dbReference>
<protein>
    <recommendedName>
        <fullName evidence="6">DUF1731 domain-containing protein</fullName>
    </recommendedName>
</protein>
<dbReference type="PANTHER" id="PTHR11092">
    <property type="entry name" value="SUGAR NUCLEOTIDE EPIMERASE RELATED"/>
    <property type="match status" value="1"/>
</dbReference>
<dbReference type="InterPro" id="IPR001509">
    <property type="entry name" value="Epimerase_deHydtase"/>
</dbReference>
<dbReference type="EMBL" id="FZNS01000002">
    <property type="protein sequence ID" value="SNR42345.1"/>
    <property type="molecule type" value="Genomic_DNA"/>
</dbReference>